<dbReference type="GO" id="GO:0051082">
    <property type="term" value="F:unfolded protein binding"/>
    <property type="evidence" value="ECO:0007669"/>
    <property type="project" value="TreeGrafter"/>
</dbReference>
<gene>
    <name evidence="10" type="primary">Mo04513</name>
    <name evidence="10" type="ORF">E5Q_04513</name>
</gene>
<evidence type="ECO:0000259" key="7">
    <source>
        <dbReference type="SMART" id="SM01069"/>
    </source>
</evidence>
<dbReference type="SUPFAM" id="SSF101391">
    <property type="entry name" value="Hsp90 co-chaperone CDC37"/>
    <property type="match status" value="1"/>
</dbReference>
<sequence length="462" mass="51578">MPRLGDSYKKWDDLELSDDSDIETHPNIDTKSMIRWRQRQIHEKREERKQNIAKLTAEIKLNDTLKDRLEAIRSEATTFDAFRHAMQALDAKVPKPMTDPKKATPSHDEMIMTLLMTVAGQAAISPESDRDEAVKSQLAYHLGELDKRTEQAKIELAAEEKESKKHITSEDLHEGFAAGSVNKTPSAQPIDPPKPSVNKGKSKEIEVINSPAVAQAQAAQEADDTDLEELSSTARAFSQIKMGDWTSSYRAISQAGSELLKDSVVDAMLLEAFQLGMAGKKQACMNCTNQALMIQYCGKLGRDGVSLFFKKMRENVQKAQSVFLADVKETFERLWARSQVVAEEQRTGGEEVIQLVAENPDTVISFDVPQGPPPEKLVLEGEGTEDLDVEDVRKYLQRKWDIWQTLAPALQEALKTGSLDQVNVVLGKMPVPEAERAVQVLDEGNILNFRSSEILDQTMESN</sequence>
<evidence type="ECO:0000256" key="1">
    <source>
        <dbReference type="ARBA" id="ARBA00004496"/>
    </source>
</evidence>
<comment type="similarity">
    <text evidence="2">Belongs to the CDC37 family.</text>
</comment>
<dbReference type="InterPro" id="IPR013873">
    <property type="entry name" value="Cdc37_C"/>
</dbReference>
<dbReference type="eggNOG" id="KOG2260">
    <property type="taxonomic scope" value="Eukaryota"/>
</dbReference>
<dbReference type="OMA" id="NYSKWDQ"/>
<protein>
    <recommendedName>
        <fullName evidence="5">Hsp90 chaperone protein kinase-targeting subunit</fullName>
    </recommendedName>
</protein>
<dbReference type="SMART" id="SM01071">
    <property type="entry name" value="CDC37_N"/>
    <property type="match status" value="1"/>
</dbReference>
<dbReference type="Pfam" id="PF08564">
    <property type="entry name" value="CDC37_C"/>
    <property type="match status" value="1"/>
</dbReference>
<dbReference type="InterPro" id="IPR013855">
    <property type="entry name" value="Cdc37_N_dom"/>
</dbReference>
<dbReference type="OrthoDB" id="440202at2759"/>
<evidence type="ECO:0000259" key="8">
    <source>
        <dbReference type="SMART" id="SM01070"/>
    </source>
</evidence>
<reference evidence="10 11" key="1">
    <citation type="journal article" date="2011" name="J. Gen. Appl. Microbiol.">
        <title>Draft genome sequencing of the enigmatic basidiomycete Mixia osmundae.</title>
        <authorList>
            <person name="Nishida H."/>
            <person name="Nagatsuka Y."/>
            <person name="Sugiyama J."/>
        </authorList>
    </citation>
    <scope>NUCLEOTIDE SEQUENCE [LARGE SCALE GENOMIC DNA]</scope>
    <source>
        <strain evidence="11">CBS 9802 / IAM 14324 / JCM 22182 / KY 12970</strain>
    </source>
</reference>
<feature type="domain" description="Cdc37 C-terminal" evidence="7">
    <location>
        <begin position="366"/>
        <end position="460"/>
    </location>
</feature>
<keyword evidence="11" id="KW-1185">Reference proteome</keyword>
<evidence type="ECO:0000313" key="10">
    <source>
        <dbReference type="EMBL" id="GAA97834.1"/>
    </source>
</evidence>
<comment type="caution">
    <text evidence="10">The sequence shown here is derived from an EMBL/GenBank/DDBJ whole genome shotgun (WGS) entry which is preliminary data.</text>
</comment>
<dbReference type="SMART" id="SM01069">
    <property type="entry name" value="CDC37_C"/>
    <property type="match status" value="1"/>
</dbReference>
<keyword evidence="3" id="KW-0963">Cytoplasm</keyword>
<dbReference type="Pfam" id="PF03234">
    <property type="entry name" value="CDC37_N"/>
    <property type="match status" value="1"/>
</dbReference>
<accession>G7E4S4</accession>
<dbReference type="InterPro" id="IPR038189">
    <property type="entry name" value="Cdc37_Hsp90-bd_sf"/>
</dbReference>
<dbReference type="STRING" id="764103.G7E4S4"/>
<feature type="domain" description="Cdc37 N-terminal" evidence="9">
    <location>
        <begin position="8"/>
        <end position="179"/>
    </location>
</feature>
<dbReference type="Proteomes" id="UP000009131">
    <property type="component" value="Unassembled WGS sequence"/>
</dbReference>
<dbReference type="GO" id="GO:0019901">
    <property type="term" value="F:protein kinase binding"/>
    <property type="evidence" value="ECO:0007669"/>
    <property type="project" value="InterPro"/>
</dbReference>
<evidence type="ECO:0000313" key="11">
    <source>
        <dbReference type="Proteomes" id="UP000009131"/>
    </source>
</evidence>
<dbReference type="HOGENOM" id="CLU_033261_0_0_1"/>
<dbReference type="SMART" id="SM01070">
    <property type="entry name" value="CDC37_M"/>
    <property type="match status" value="1"/>
</dbReference>
<dbReference type="InParanoid" id="G7E4S4"/>
<dbReference type="GO" id="GO:0005737">
    <property type="term" value="C:cytoplasm"/>
    <property type="evidence" value="ECO:0007669"/>
    <property type="project" value="UniProtKB-SubCell"/>
</dbReference>
<evidence type="ECO:0000256" key="4">
    <source>
        <dbReference type="ARBA" id="ARBA00023186"/>
    </source>
</evidence>
<dbReference type="GO" id="GO:0006457">
    <property type="term" value="P:protein folding"/>
    <property type="evidence" value="ECO:0007669"/>
    <property type="project" value="TreeGrafter"/>
</dbReference>
<dbReference type="Gene3D" id="1.20.58.610">
    <property type="entry name" value="Cdc37, Hsp90 binding domain"/>
    <property type="match status" value="1"/>
</dbReference>
<organism evidence="10 11">
    <name type="scientific">Mixia osmundae (strain CBS 9802 / IAM 14324 / JCM 22182 / KY 12970)</name>
    <dbReference type="NCBI Taxonomy" id="764103"/>
    <lineage>
        <taxon>Eukaryota</taxon>
        <taxon>Fungi</taxon>
        <taxon>Dikarya</taxon>
        <taxon>Basidiomycota</taxon>
        <taxon>Pucciniomycotina</taxon>
        <taxon>Mixiomycetes</taxon>
        <taxon>Mixiales</taxon>
        <taxon>Mixiaceae</taxon>
        <taxon>Mixia</taxon>
    </lineage>
</organism>
<dbReference type="InterPro" id="IPR004918">
    <property type="entry name" value="Cdc37"/>
</dbReference>
<dbReference type="GO" id="GO:0050821">
    <property type="term" value="P:protein stabilization"/>
    <property type="evidence" value="ECO:0007669"/>
    <property type="project" value="TreeGrafter"/>
</dbReference>
<evidence type="ECO:0000259" key="9">
    <source>
        <dbReference type="SMART" id="SM01071"/>
    </source>
</evidence>
<feature type="domain" description="Cdc37 Hsp90 binding" evidence="8">
    <location>
        <begin position="182"/>
        <end position="351"/>
    </location>
</feature>
<dbReference type="Pfam" id="PF08565">
    <property type="entry name" value="CDC37_M"/>
    <property type="match status" value="1"/>
</dbReference>
<dbReference type="GO" id="GO:0031072">
    <property type="term" value="F:heat shock protein binding"/>
    <property type="evidence" value="ECO:0007669"/>
    <property type="project" value="TreeGrafter"/>
</dbReference>
<evidence type="ECO:0000256" key="2">
    <source>
        <dbReference type="ARBA" id="ARBA00006222"/>
    </source>
</evidence>
<dbReference type="EMBL" id="BABT02000144">
    <property type="protein sequence ID" value="GAA97834.1"/>
    <property type="molecule type" value="Genomic_DNA"/>
</dbReference>
<evidence type="ECO:0000256" key="5">
    <source>
        <dbReference type="ARBA" id="ARBA00031396"/>
    </source>
</evidence>
<reference evidence="10 11" key="2">
    <citation type="journal article" date="2012" name="Open Biol.">
        <title>Characteristics of nucleosomes and linker DNA regions on the genome of the basidiomycete Mixia osmundae revealed by mono- and dinucleosome mapping.</title>
        <authorList>
            <person name="Nishida H."/>
            <person name="Kondo S."/>
            <person name="Matsumoto T."/>
            <person name="Suzuki Y."/>
            <person name="Yoshikawa H."/>
            <person name="Taylor T.D."/>
            <person name="Sugiyama J."/>
        </authorList>
    </citation>
    <scope>NUCLEOTIDE SEQUENCE [LARGE SCALE GENOMIC DNA]</scope>
    <source>
        <strain evidence="11">CBS 9802 / IAM 14324 / JCM 22182 / KY 12970</strain>
    </source>
</reference>
<dbReference type="InterPro" id="IPR013874">
    <property type="entry name" value="Cdc37_Hsp90-bd"/>
</dbReference>
<dbReference type="PANTHER" id="PTHR12800:SF4">
    <property type="entry name" value="HSP90 CO-CHAPERONE CDC37"/>
    <property type="match status" value="1"/>
</dbReference>
<name>G7E4S4_MIXOS</name>
<evidence type="ECO:0000256" key="3">
    <source>
        <dbReference type="ARBA" id="ARBA00022490"/>
    </source>
</evidence>
<keyword evidence="4" id="KW-0143">Chaperone</keyword>
<dbReference type="FunCoup" id="G7E4S4">
    <property type="interactions" value="407"/>
</dbReference>
<comment type="subcellular location">
    <subcellularLocation>
        <location evidence="1">Cytoplasm</location>
    </subcellularLocation>
</comment>
<dbReference type="AlphaFoldDB" id="G7E4S4"/>
<dbReference type="GO" id="GO:0051087">
    <property type="term" value="F:protein-folding chaperone binding"/>
    <property type="evidence" value="ECO:0007669"/>
    <property type="project" value="TreeGrafter"/>
</dbReference>
<feature type="region of interest" description="Disordered" evidence="6">
    <location>
        <begin position="179"/>
        <end position="200"/>
    </location>
</feature>
<dbReference type="RefSeq" id="XP_014566227.1">
    <property type="nucleotide sequence ID" value="XM_014710741.1"/>
</dbReference>
<proteinExistence type="inferred from homology"/>
<evidence type="ECO:0000256" key="6">
    <source>
        <dbReference type="SAM" id="MobiDB-lite"/>
    </source>
</evidence>
<dbReference type="PANTHER" id="PTHR12800">
    <property type="entry name" value="CDC37-RELATED"/>
    <property type="match status" value="1"/>
</dbReference>